<organism evidence="2 3">
    <name type="scientific">Eggerthella guodeyinii</name>
    <dbReference type="NCBI Taxonomy" id="2690837"/>
    <lineage>
        <taxon>Bacteria</taxon>
        <taxon>Bacillati</taxon>
        <taxon>Actinomycetota</taxon>
        <taxon>Coriobacteriia</taxon>
        <taxon>Eggerthellales</taxon>
        <taxon>Eggerthellaceae</taxon>
        <taxon>Eggerthella</taxon>
    </lineage>
</organism>
<dbReference type="SUPFAM" id="SSF55909">
    <property type="entry name" value="Pentein"/>
    <property type="match status" value="1"/>
</dbReference>
<evidence type="ECO:0000313" key="2">
    <source>
        <dbReference type="EMBL" id="QOS68564.1"/>
    </source>
</evidence>
<dbReference type="RefSeq" id="WP_160942072.1">
    <property type="nucleotide sequence ID" value="NZ_CP063310.1"/>
</dbReference>
<dbReference type="KEGG" id="egd:GS424_001445"/>
<dbReference type="InterPro" id="IPR007466">
    <property type="entry name" value="Peptidyl-Arg-deiminase_porph"/>
</dbReference>
<name>A0A6L7ISI1_9ACTN</name>
<evidence type="ECO:0000313" key="3">
    <source>
        <dbReference type="Proteomes" id="UP000478463"/>
    </source>
</evidence>
<dbReference type="Pfam" id="PF04371">
    <property type="entry name" value="PAD_porph"/>
    <property type="match status" value="2"/>
</dbReference>
<protein>
    <submittedName>
        <fullName evidence="2">Agmatine deiminase family protein</fullName>
    </submittedName>
</protein>
<sequence length="417" mass="46367">MFESYRHPGEFEPQSDVFMTWLPDDIQMQGYDNRATCIEIIKALQQYGDVKLHINCGAEGVLEKARVALRTACVDLDDIEFTQFPDTNWYVRDNGPTIMVDDHGGRVMVNPGWTYYGVWSEDAPEAVCARKAGVHMAVSLGCYDIVSSNLVSEGGDREFSGDGIMMCIEDTEVRKRNPGFTKAQVEEEYKRLYNVQKIIWLPHPTVEDDDYRMGPLEYRAGVPYFGTSFAAHVDEMCRFVDGSTILLAEVTDEEAAESAAAAESKRRLDAAYEVLRAETDAQGNPFTIVRMPVSIPIDYLLTADDDDYELYKGFIDEMGGCFADGTPWPEGDLHFIASTGYCNFLICNGVVVGQRYWNEGMDPAIKAKDEQAESVLKACFPNREVVMVDSLALNMSGGGVHCWTKNVPAAGKACRGA</sequence>
<dbReference type="Gene3D" id="3.75.10.10">
    <property type="entry name" value="L-arginine/glycine Amidinotransferase, Chain A"/>
    <property type="match status" value="1"/>
</dbReference>
<accession>A0A6L7ISI1</accession>
<proteinExistence type="predicted"/>
<keyword evidence="1" id="KW-0378">Hydrolase</keyword>
<dbReference type="AlphaFoldDB" id="A0A6L7ISI1"/>
<dbReference type="GO" id="GO:0009446">
    <property type="term" value="P:putrescine biosynthetic process"/>
    <property type="evidence" value="ECO:0007669"/>
    <property type="project" value="InterPro"/>
</dbReference>
<dbReference type="GO" id="GO:0004668">
    <property type="term" value="F:protein-arginine deiminase activity"/>
    <property type="evidence" value="ECO:0007669"/>
    <property type="project" value="InterPro"/>
</dbReference>
<dbReference type="GO" id="GO:0047632">
    <property type="term" value="F:agmatine deiminase activity"/>
    <property type="evidence" value="ECO:0007669"/>
    <property type="project" value="TreeGrafter"/>
</dbReference>
<gene>
    <name evidence="2" type="ORF">GS424_001445</name>
</gene>
<dbReference type="Proteomes" id="UP000478463">
    <property type="component" value="Chromosome"/>
</dbReference>
<dbReference type="EMBL" id="CP063310">
    <property type="protein sequence ID" value="QOS68564.1"/>
    <property type="molecule type" value="Genomic_DNA"/>
</dbReference>
<evidence type="ECO:0000256" key="1">
    <source>
        <dbReference type="ARBA" id="ARBA00022801"/>
    </source>
</evidence>
<dbReference type="PANTHER" id="PTHR31377">
    <property type="entry name" value="AGMATINE DEIMINASE-RELATED"/>
    <property type="match status" value="1"/>
</dbReference>
<dbReference type="PANTHER" id="PTHR31377:SF0">
    <property type="entry name" value="AGMATINE DEIMINASE-RELATED"/>
    <property type="match status" value="1"/>
</dbReference>
<reference evidence="2 3" key="1">
    <citation type="submission" date="2020-10" db="EMBL/GenBank/DDBJ databases">
        <title>Eggerthella sp. nov., isolated from human feces.</title>
        <authorList>
            <person name="Yajun G."/>
        </authorList>
    </citation>
    <scope>NUCLEOTIDE SEQUENCE [LARGE SCALE GENOMIC DNA]</scope>
    <source>
        <strain evidence="2 3">HF-1101</strain>
    </source>
</reference>